<feature type="repeat" description="PPR" evidence="2">
    <location>
        <begin position="167"/>
        <end position="201"/>
    </location>
</feature>
<keyword evidence="4" id="KW-1185">Reference proteome</keyword>
<reference evidence="3" key="1">
    <citation type="submission" date="2020-02" db="EMBL/GenBank/DDBJ databases">
        <authorList>
            <person name="Scholz U."/>
            <person name="Mascher M."/>
            <person name="Fiebig A."/>
        </authorList>
    </citation>
    <scope>NUCLEOTIDE SEQUENCE</scope>
</reference>
<dbReference type="PROSITE" id="PS51375">
    <property type="entry name" value="PPR"/>
    <property type="match status" value="2"/>
</dbReference>
<dbReference type="InterPro" id="IPR002885">
    <property type="entry name" value="PPR_rpt"/>
</dbReference>
<organism evidence="3 4">
    <name type="scientific">Spirodela intermedia</name>
    <name type="common">Intermediate duckweed</name>
    <dbReference type="NCBI Taxonomy" id="51605"/>
    <lineage>
        <taxon>Eukaryota</taxon>
        <taxon>Viridiplantae</taxon>
        <taxon>Streptophyta</taxon>
        <taxon>Embryophyta</taxon>
        <taxon>Tracheophyta</taxon>
        <taxon>Spermatophyta</taxon>
        <taxon>Magnoliopsida</taxon>
        <taxon>Liliopsida</taxon>
        <taxon>Araceae</taxon>
        <taxon>Lemnoideae</taxon>
        <taxon>Spirodela</taxon>
    </lineage>
</organism>
<dbReference type="OrthoDB" id="1900964at2759"/>
<dbReference type="AlphaFoldDB" id="A0A7I8KGI2"/>
<evidence type="ECO:0000256" key="1">
    <source>
        <dbReference type="ARBA" id="ARBA00022737"/>
    </source>
</evidence>
<dbReference type="GO" id="GO:0000373">
    <property type="term" value="P:Group II intron splicing"/>
    <property type="evidence" value="ECO:0007669"/>
    <property type="project" value="InterPro"/>
</dbReference>
<evidence type="ECO:0000313" key="3">
    <source>
        <dbReference type="EMBL" id="CAA7396652.1"/>
    </source>
</evidence>
<name>A0A7I8KGI2_SPIIN</name>
<proteinExistence type="predicted"/>
<dbReference type="GO" id="GO:0003723">
    <property type="term" value="F:RNA binding"/>
    <property type="evidence" value="ECO:0007669"/>
    <property type="project" value="InterPro"/>
</dbReference>
<dbReference type="PANTHER" id="PTHR47594">
    <property type="entry name" value="PPR CONTAINING PLANT-LIKE PROTEIN"/>
    <property type="match status" value="1"/>
</dbReference>
<dbReference type="GO" id="GO:0009658">
    <property type="term" value="P:chloroplast organization"/>
    <property type="evidence" value="ECO:0007669"/>
    <property type="project" value="InterPro"/>
</dbReference>
<gene>
    <name evidence="3" type="ORF">SI8410_05007315</name>
</gene>
<dbReference type="Pfam" id="PF01535">
    <property type="entry name" value="PPR"/>
    <property type="match status" value="1"/>
</dbReference>
<dbReference type="InterPro" id="IPR044190">
    <property type="entry name" value="THA8-like"/>
</dbReference>
<dbReference type="Gene3D" id="1.25.40.10">
    <property type="entry name" value="Tetratricopeptide repeat domain"/>
    <property type="match status" value="1"/>
</dbReference>
<protein>
    <submittedName>
        <fullName evidence="3">Uncharacterized protein</fullName>
    </submittedName>
</protein>
<evidence type="ECO:0000313" key="4">
    <source>
        <dbReference type="Proteomes" id="UP000663760"/>
    </source>
</evidence>
<dbReference type="Proteomes" id="UP000663760">
    <property type="component" value="Chromosome 5"/>
</dbReference>
<dbReference type="InterPro" id="IPR011990">
    <property type="entry name" value="TPR-like_helical_dom_sf"/>
</dbReference>
<feature type="repeat" description="PPR" evidence="2">
    <location>
        <begin position="132"/>
        <end position="166"/>
    </location>
</feature>
<dbReference type="EMBL" id="LR746268">
    <property type="protein sequence ID" value="CAA7396652.1"/>
    <property type="molecule type" value="Genomic_DNA"/>
</dbReference>
<keyword evidence="1" id="KW-0677">Repeat</keyword>
<dbReference type="Pfam" id="PF13041">
    <property type="entry name" value="PPR_2"/>
    <property type="match status" value="1"/>
</dbReference>
<sequence length="266" mass="30492">MGSLEFHFSRVGLIEKGQSCGLLAKGSFRIPVRVRCGLRDAGPRGQLWRSRVLSSEAIQAVQALKLAKSSSPSSLSQPPSSRKLEDVFNSRIRRLLKADLLSVLTELQRQNEWELAVQVFRFIREEVWYKPDLRLYSDMIFMAGKNKLIEIAEDLFSEIKAQGLQPDTRAYTEMIGAFLHVDMVEKAMEMYKLMKESGVTPSELTFTIMIRNLEKAEKEELASIVRKDCAEFLDYPERFLKEVEKKYVSKYSSISFLSFISSTIHC</sequence>
<accession>A0A7I8KGI2</accession>
<dbReference type="PANTHER" id="PTHR47594:SF5">
    <property type="entry name" value="PENTACOTRIPEPTIDE-REPEAT REGION OF PRORP DOMAIN-CONTAINING PROTEIN"/>
    <property type="match status" value="1"/>
</dbReference>
<evidence type="ECO:0000256" key="2">
    <source>
        <dbReference type="PROSITE-ProRule" id="PRU00708"/>
    </source>
</evidence>
<dbReference type="NCBIfam" id="TIGR00756">
    <property type="entry name" value="PPR"/>
    <property type="match status" value="1"/>
</dbReference>